<dbReference type="PANTHER" id="PTHR35802:SF1">
    <property type="entry name" value="PROTEASE SYNTHASE AND SPORULATION PROTEIN PAI 2"/>
    <property type="match status" value="1"/>
</dbReference>
<gene>
    <name evidence="1" type="ORF">GCM10010412_092410</name>
</gene>
<keyword evidence="2" id="KW-1185">Reference proteome</keyword>
<reference evidence="2" key="1">
    <citation type="journal article" date="2019" name="Int. J. Syst. Evol. Microbiol.">
        <title>The Global Catalogue of Microorganisms (GCM) 10K type strain sequencing project: providing services to taxonomists for standard genome sequencing and annotation.</title>
        <authorList>
            <consortium name="The Broad Institute Genomics Platform"/>
            <consortium name="The Broad Institute Genome Sequencing Center for Infectious Disease"/>
            <person name="Wu L."/>
            <person name="Ma J."/>
        </authorList>
    </citation>
    <scope>NUCLEOTIDE SEQUENCE [LARGE SCALE GENOMIC DNA]</scope>
    <source>
        <strain evidence="2">JCM 6835</strain>
    </source>
</reference>
<comment type="caution">
    <text evidence="1">The sequence shown here is derived from an EMBL/GenBank/DDBJ whole genome shotgun (WGS) entry which is preliminary data.</text>
</comment>
<dbReference type="Gene3D" id="2.30.110.10">
    <property type="entry name" value="Electron Transport, Fmn-binding Protein, Chain A"/>
    <property type="match status" value="1"/>
</dbReference>
<proteinExistence type="predicted"/>
<accession>A0ABP6FP94</accession>
<dbReference type="Proteomes" id="UP001501666">
    <property type="component" value="Unassembled WGS sequence"/>
</dbReference>
<dbReference type="EMBL" id="BAAATE010000047">
    <property type="protein sequence ID" value="GAA2697485.1"/>
    <property type="molecule type" value="Genomic_DNA"/>
</dbReference>
<dbReference type="SUPFAM" id="SSF50475">
    <property type="entry name" value="FMN-binding split barrel"/>
    <property type="match status" value="1"/>
</dbReference>
<evidence type="ECO:0000313" key="2">
    <source>
        <dbReference type="Proteomes" id="UP001501666"/>
    </source>
</evidence>
<evidence type="ECO:0000313" key="1">
    <source>
        <dbReference type="EMBL" id="GAA2697485.1"/>
    </source>
</evidence>
<name>A0ABP6FP94_9ACTN</name>
<sequence>MFVPGPYRQPDDGWTAELVRGSPLALLATNGPASAGPYATHVPIIPDPAGPEPWADDLSGAVLLGHMNRANPHWKALEADVPVLVTFAGPHAYVSPTVYGVTPAAPTWNFTSVHVHGTLRPISGEAETLQVVCATVRAFEAAFGTGWDMTDSLGYFRRILPGVGAFRIAVTRAEGMFKLSQEQRPEIRERVRGSFAGRTSCGPRQVAELMGRLTDRVEPATPRSSKP</sequence>
<dbReference type="Pfam" id="PF04299">
    <property type="entry name" value="FMN_bind_2"/>
    <property type="match status" value="1"/>
</dbReference>
<dbReference type="InterPro" id="IPR007396">
    <property type="entry name" value="TR_PAI2-type"/>
</dbReference>
<protein>
    <submittedName>
        <fullName evidence="1">FMN-binding negative transcriptional regulator</fullName>
    </submittedName>
</protein>
<dbReference type="RefSeq" id="WP_346156441.1">
    <property type="nucleotide sequence ID" value="NZ_BAAATE010000047.1"/>
</dbReference>
<dbReference type="PANTHER" id="PTHR35802">
    <property type="entry name" value="PROTEASE SYNTHASE AND SPORULATION PROTEIN PAI 2"/>
    <property type="match status" value="1"/>
</dbReference>
<organism evidence="1 2">
    <name type="scientific">Nonomuraea recticatena</name>
    <dbReference type="NCBI Taxonomy" id="46178"/>
    <lineage>
        <taxon>Bacteria</taxon>
        <taxon>Bacillati</taxon>
        <taxon>Actinomycetota</taxon>
        <taxon>Actinomycetes</taxon>
        <taxon>Streptosporangiales</taxon>
        <taxon>Streptosporangiaceae</taxon>
        <taxon>Nonomuraea</taxon>
    </lineage>
</organism>
<dbReference type="InterPro" id="IPR012349">
    <property type="entry name" value="Split_barrel_FMN-bd"/>
</dbReference>
<dbReference type="PIRSF" id="PIRSF010372">
    <property type="entry name" value="PaiB"/>
    <property type="match status" value="1"/>
</dbReference>